<evidence type="ECO:0000256" key="2">
    <source>
        <dbReference type="ARBA" id="ARBA00007613"/>
    </source>
</evidence>
<comment type="subcellular location">
    <subcellularLocation>
        <location evidence="1">Cell outer membrane</location>
    </subcellularLocation>
</comment>
<sequence length="506" mass="58000">MFLFGMSCGVSLTDSHQIITKVKQQKIKQVLLIKKRINMSAILKLLLLMKLCCSFPFLFAQDSLQSFGFDDYLTIVKKFHPLAKQAELQTELGAAELMYSKGGFDPKAFGDINQKYFDDKQYYSLIDAGLKIPTWFGVEVYSGYEQGEGVNINPQRYTPDEGLVYAGVSVSLGKGLFMDERRAQLKKAKIYNELTLEERRLLVNDLLLDASNVYWSWYAAAQKIKVVEKSIELAKVRFKGIKSSALMGESPTIDTLEALIQLQNREILLQNAVLEYENAKEALNVYLWDENQVPLEISDRIEPPSNEELFSKINVLQQEGKMDSLIHNHPYLKKNQLYINQLEIERRLKLEQIKPQVDLKYNAINEPVNGDVFNAYSINNYKWGLTFSMPLFLRKGRAAVKKADVKIQDQKLELEYLQAKLKSSVNSAVNTWETTQTQINIYNQTVVNVEKLVEGEQKRFDVGESSLFLVNQREMSLIKAQIDFIKMIAKNQQAFIKVQYSLGVLD</sequence>
<organism evidence="8 9">
    <name type="scientific">Brumimicrobium aurantiacum</name>
    <dbReference type="NCBI Taxonomy" id="1737063"/>
    <lineage>
        <taxon>Bacteria</taxon>
        <taxon>Pseudomonadati</taxon>
        <taxon>Bacteroidota</taxon>
        <taxon>Flavobacteriia</taxon>
        <taxon>Flavobacteriales</taxon>
        <taxon>Crocinitomicaceae</taxon>
        <taxon>Brumimicrobium</taxon>
    </lineage>
</organism>
<keyword evidence="9" id="KW-1185">Reference proteome</keyword>
<keyword evidence="7" id="KW-0998">Cell outer membrane</keyword>
<comment type="similarity">
    <text evidence="2">Belongs to the outer membrane factor (OMF) (TC 1.B.17) family.</text>
</comment>
<dbReference type="EMBL" id="QURB01000008">
    <property type="protein sequence ID" value="RFC53551.1"/>
    <property type="molecule type" value="Genomic_DNA"/>
</dbReference>
<evidence type="ECO:0000256" key="4">
    <source>
        <dbReference type="ARBA" id="ARBA00022452"/>
    </source>
</evidence>
<evidence type="ECO:0000313" key="8">
    <source>
        <dbReference type="EMBL" id="RFC53551.1"/>
    </source>
</evidence>
<evidence type="ECO:0000256" key="1">
    <source>
        <dbReference type="ARBA" id="ARBA00004442"/>
    </source>
</evidence>
<accession>A0A3E1EVG4</accession>
<evidence type="ECO:0000256" key="3">
    <source>
        <dbReference type="ARBA" id="ARBA00022448"/>
    </source>
</evidence>
<dbReference type="AlphaFoldDB" id="A0A3E1EVG4"/>
<reference evidence="8 9" key="1">
    <citation type="submission" date="2018-08" db="EMBL/GenBank/DDBJ databases">
        <title>The draft genome squence of Brumimicrobium sp. N62.</title>
        <authorList>
            <person name="Du Z.-J."/>
            <person name="Luo H.-R."/>
        </authorList>
    </citation>
    <scope>NUCLEOTIDE SEQUENCE [LARGE SCALE GENOMIC DNA]</scope>
    <source>
        <strain evidence="8 9">N62</strain>
    </source>
</reference>
<keyword evidence="3" id="KW-0813">Transport</keyword>
<keyword evidence="4" id="KW-1134">Transmembrane beta strand</keyword>
<evidence type="ECO:0000256" key="5">
    <source>
        <dbReference type="ARBA" id="ARBA00022692"/>
    </source>
</evidence>
<dbReference type="OrthoDB" id="581172at2"/>
<evidence type="ECO:0000256" key="6">
    <source>
        <dbReference type="ARBA" id="ARBA00023136"/>
    </source>
</evidence>
<protein>
    <submittedName>
        <fullName evidence="8">TolC family protein</fullName>
    </submittedName>
</protein>
<evidence type="ECO:0000313" key="9">
    <source>
        <dbReference type="Proteomes" id="UP000257127"/>
    </source>
</evidence>
<gene>
    <name evidence="8" type="ORF">DXU93_12360</name>
</gene>
<dbReference type="GO" id="GO:0015288">
    <property type="term" value="F:porin activity"/>
    <property type="evidence" value="ECO:0007669"/>
    <property type="project" value="TreeGrafter"/>
</dbReference>
<name>A0A3E1EVG4_9FLAO</name>
<proteinExistence type="inferred from homology"/>
<dbReference type="Gene3D" id="1.20.1600.10">
    <property type="entry name" value="Outer membrane efflux proteins (OEP)"/>
    <property type="match status" value="1"/>
</dbReference>
<dbReference type="GO" id="GO:0009279">
    <property type="term" value="C:cell outer membrane"/>
    <property type="evidence" value="ECO:0007669"/>
    <property type="project" value="UniProtKB-SubCell"/>
</dbReference>
<dbReference type="InterPro" id="IPR003423">
    <property type="entry name" value="OMP_efflux"/>
</dbReference>
<dbReference type="PANTHER" id="PTHR30026">
    <property type="entry name" value="OUTER MEMBRANE PROTEIN TOLC"/>
    <property type="match status" value="1"/>
</dbReference>
<comment type="caution">
    <text evidence="8">The sequence shown here is derived from an EMBL/GenBank/DDBJ whole genome shotgun (WGS) entry which is preliminary data.</text>
</comment>
<dbReference type="Pfam" id="PF02321">
    <property type="entry name" value="OEP"/>
    <property type="match status" value="1"/>
</dbReference>
<dbReference type="PANTHER" id="PTHR30026:SF20">
    <property type="entry name" value="OUTER MEMBRANE PROTEIN TOLC"/>
    <property type="match status" value="1"/>
</dbReference>
<evidence type="ECO:0000256" key="7">
    <source>
        <dbReference type="ARBA" id="ARBA00023237"/>
    </source>
</evidence>
<keyword evidence="5" id="KW-0812">Transmembrane</keyword>
<dbReference type="InterPro" id="IPR051906">
    <property type="entry name" value="TolC-like"/>
</dbReference>
<keyword evidence="6" id="KW-0472">Membrane</keyword>
<dbReference type="GO" id="GO:0015562">
    <property type="term" value="F:efflux transmembrane transporter activity"/>
    <property type="evidence" value="ECO:0007669"/>
    <property type="project" value="InterPro"/>
</dbReference>
<dbReference type="GO" id="GO:1990281">
    <property type="term" value="C:efflux pump complex"/>
    <property type="evidence" value="ECO:0007669"/>
    <property type="project" value="TreeGrafter"/>
</dbReference>
<dbReference type="SUPFAM" id="SSF56954">
    <property type="entry name" value="Outer membrane efflux proteins (OEP)"/>
    <property type="match status" value="1"/>
</dbReference>
<dbReference type="Proteomes" id="UP000257127">
    <property type="component" value="Unassembled WGS sequence"/>
</dbReference>